<dbReference type="SUPFAM" id="SSF53474">
    <property type="entry name" value="alpha/beta-Hydrolases"/>
    <property type="match status" value="1"/>
</dbReference>
<name>A0A150R091_SORCE</name>
<protein>
    <recommendedName>
        <fullName evidence="1">AB hydrolase-1 domain-containing protein</fullName>
    </recommendedName>
</protein>
<comment type="caution">
    <text evidence="2">The sequence shown here is derived from an EMBL/GenBank/DDBJ whole genome shotgun (WGS) entry which is preliminary data.</text>
</comment>
<accession>A0A150R091</accession>
<proteinExistence type="predicted"/>
<dbReference type="AlphaFoldDB" id="A0A150R091"/>
<dbReference type="Pfam" id="PF12697">
    <property type="entry name" value="Abhydrolase_6"/>
    <property type="match status" value="1"/>
</dbReference>
<sequence length="264" mass="29547">MPVRDVYVDYDGLTFHATCWNCDRHETIVYMPGFGDAGTSGDPILHRDEFRKYGVLSIDPLNQGQSDHDVVTDLVPFMNEVIRRFMDHERIRRAYFVGHSVGAFQVLAFQDAYPRRVKNRVVLLDDGQISFQELPNLVFPEGNNFGIPAGEYSIGDVNKMFCGAPEMGMTYDECVAGIDAYSAFGVEPTWDHLRKVLLITRDFSIPTIPGVSEALDSAFQDASLAFSENVHHAEWIQIPGAQHNLSSNPEWADATAEAIAEFLP</sequence>
<reference evidence="2 3" key="1">
    <citation type="submission" date="2014-02" db="EMBL/GenBank/DDBJ databases">
        <title>The small core and large imbalanced accessory genome model reveals a collaborative survival strategy of Sorangium cellulosum strains in nature.</title>
        <authorList>
            <person name="Han K."/>
            <person name="Peng R."/>
            <person name="Blom J."/>
            <person name="Li Y.-Z."/>
        </authorList>
    </citation>
    <scope>NUCLEOTIDE SEQUENCE [LARGE SCALE GENOMIC DNA]</scope>
    <source>
        <strain evidence="2 3">So0011-07</strain>
    </source>
</reference>
<evidence type="ECO:0000259" key="1">
    <source>
        <dbReference type="Pfam" id="PF12697"/>
    </source>
</evidence>
<gene>
    <name evidence="2" type="ORF">BE17_26320</name>
</gene>
<feature type="domain" description="AB hydrolase-1" evidence="1">
    <location>
        <begin position="14"/>
        <end position="250"/>
    </location>
</feature>
<evidence type="ECO:0000313" key="3">
    <source>
        <dbReference type="Proteomes" id="UP000075635"/>
    </source>
</evidence>
<dbReference type="Gene3D" id="3.40.50.1820">
    <property type="entry name" value="alpha/beta hydrolase"/>
    <property type="match status" value="1"/>
</dbReference>
<dbReference type="InterPro" id="IPR029058">
    <property type="entry name" value="AB_hydrolase_fold"/>
</dbReference>
<organism evidence="2 3">
    <name type="scientific">Sorangium cellulosum</name>
    <name type="common">Polyangium cellulosum</name>
    <dbReference type="NCBI Taxonomy" id="56"/>
    <lineage>
        <taxon>Bacteria</taxon>
        <taxon>Pseudomonadati</taxon>
        <taxon>Myxococcota</taxon>
        <taxon>Polyangia</taxon>
        <taxon>Polyangiales</taxon>
        <taxon>Polyangiaceae</taxon>
        <taxon>Sorangium</taxon>
    </lineage>
</organism>
<dbReference type="InterPro" id="IPR000073">
    <property type="entry name" value="AB_hydrolase_1"/>
</dbReference>
<dbReference type="EMBL" id="JEMB01003358">
    <property type="protein sequence ID" value="KYF73657.1"/>
    <property type="molecule type" value="Genomic_DNA"/>
</dbReference>
<evidence type="ECO:0000313" key="2">
    <source>
        <dbReference type="EMBL" id="KYF73657.1"/>
    </source>
</evidence>
<dbReference type="Proteomes" id="UP000075635">
    <property type="component" value="Unassembled WGS sequence"/>
</dbReference>